<dbReference type="AlphaFoldDB" id="A0A928W0K1"/>
<evidence type="ECO:0000313" key="1">
    <source>
        <dbReference type="EMBL" id="MBE9042678.1"/>
    </source>
</evidence>
<organism evidence="1 2">
    <name type="scientific">Zarconia navalis LEGE 11467</name>
    <dbReference type="NCBI Taxonomy" id="1828826"/>
    <lineage>
        <taxon>Bacteria</taxon>
        <taxon>Bacillati</taxon>
        <taxon>Cyanobacteriota</taxon>
        <taxon>Cyanophyceae</taxon>
        <taxon>Oscillatoriophycideae</taxon>
        <taxon>Oscillatoriales</taxon>
        <taxon>Oscillatoriales incertae sedis</taxon>
        <taxon>Zarconia</taxon>
        <taxon>Zarconia navalis</taxon>
    </lineage>
</organism>
<dbReference type="Proteomes" id="UP000621799">
    <property type="component" value="Unassembled WGS sequence"/>
</dbReference>
<proteinExistence type="predicted"/>
<reference evidence="1" key="1">
    <citation type="submission" date="2020-10" db="EMBL/GenBank/DDBJ databases">
        <authorList>
            <person name="Castelo-Branco R."/>
            <person name="Eusebio N."/>
            <person name="Adriana R."/>
            <person name="Vieira A."/>
            <person name="Brugerolle De Fraissinette N."/>
            <person name="Rezende De Castro R."/>
            <person name="Schneider M.P."/>
            <person name="Vasconcelos V."/>
            <person name="Leao P.N."/>
        </authorList>
    </citation>
    <scope>NUCLEOTIDE SEQUENCE</scope>
    <source>
        <strain evidence="1">LEGE 11467</strain>
    </source>
</reference>
<comment type="caution">
    <text evidence="1">The sequence shown here is derived from an EMBL/GenBank/DDBJ whole genome shotgun (WGS) entry which is preliminary data.</text>
</comment>
<protein>
    <submittedName>
        <fullName evidence="1">Uncharacterized protein</fullName>
    </submittedName>
</protein>
<dbReference type="EMBL" id="JADEXN010000409">
    <property type="protein sequence ID" value="MBE9042678.1"/>
    <property type="molecule type" value="Genomic_DNA"/>
</dbReference>
<accession>A0A928W0K1</accession>
<gene>
    <name evidence="1" type="ORF">IQ235_18110</name>
</gene>
<sequence length="319" mass="36339">MQVFHRPQRFSRRAGELSANIYGTLSAKVDRARYQLNGGIWHDVGRGGKRAPEPLFVIEMKEDALRAGTNTLNIEAQANRGQPEVMSLQFEYDPQPIVLPVKTDWSKGDLEVQDGYWETFSADGQWRVRPKPGFEDYDRILCVTGAFAGGRRIETELIFRSSDFPKRCGFGVLPLWGGHKDPEDFSPRRGWIYSIAWFHPYRQGGGVEFGYKNGDEPRKWVDSYRQFEPEPNVRYFLTAECWPEKDEAGGHLGYRQRMKWHKEGEADSNTWIELRDTEGCPLPEGEYAVALIAHFCQVDFGKTVVGAIAQPPLDTISSA</sequence>
<name>A0A928W0K1_9CYAN</name>
<evidence type="ECO:0000313" key="2">
    <source>
        <dbReference type="Proteomes" id="UP000621799"/>
    </source>
</evidence>
<keyword evidence="2" id="KW-1185">Reference proteome</keyword>